<name>A0A834J0T3_VESVU</name>
<organism evidence="1 2">
    <name type="scientific">Vespula vulgaris</name>
    <name type="common">Yellow jacket</name>
    <name type="synonym">Wasp</name>
    <dbReference type="NCBI Taxonomy" id="7454"/>
    <lineage>
        <taxon>Eukaryota</taxon>
        <taxon>Metazoa</taxon>
        <taxon>Ecdysozoa</taxon>
        <taxon>Arthropoda</taxon>
        <taxon>Hexapoda</taxon>
        <taxon>Insecta</taxon>
        <taxon>Pterygota</taxon>
        <taxon>Neoptera</taxon>
        <taxon>Endopterygota</taxon>
        <taxon>Hymenoptera</taxon>
        <taxon>Apocrita</taxon>
        <taxon>Aculeata</taxon>
        <taxon>Vespoidea</taxon>
        <taxon>Vespidae</taxon>
        <taxon>Vespinae</taxon>
        <taxon>Vespula</taxon>
    </lineage>
</organism>
<evidence type="ECO:0000313" key="2">
    <source>
        <dbReference type="Proteomes" id="UP000614350"/>
    </source>
</evidence>
<dbReference type="EMBL" id="JACSEA010000025">
    <property type="protein sequence ID" value="KAF7378554.1"/>
    <property type="molecule type" value="Genomic_DNA"/>
</dbReference>
<dbReference type="Proteomes" id="UP000614350">
    <property type="component" value="Unassembled WGS sequence"/>
</dbReference>
<reference evidence="1" key="1">
    <citation type="journal article" date="2020" name="G3 (Bethesda)">
        <title>High-Quality Assemblies for Three Invasive Social Wasps from the &lt;i&gt;Vespula&lt;/i&gt; Genus.</title>
        <authorList>
            <person name="Harrop T.W.R."/>
            <person name="Guhlin J."/>
            <person name="McLaughlin G.M."/>
            <person name="Permina E."/>
            <person name="Stockwell P."/>
            <person name="Gilligan J."/>
            <person name="Le Lec M.F."/>
            <person name="Gruber M.A.M."/>
            <person name="Quinn O."/>
            <person name="Lovegrove M."/>
            <person name="Duncan E.J."/>
            <person name="Remnant E.J."/>
            <person name="Van Eeckhoven J."/>
            <person name="Graham B."/>
            <person name="Knapp R.A."/>
            <person name="Langford K.W."/>
            <person name="Kronenberg Z."/>
            <person name="Press M.O."/>
            <person name="Eacker S.M."/>
            <person name="Wilson-Rankin E.E."/>
            <person name="Purcell J."/>
            <person name="Lester P.J."/>
            <person name="Dearden P.K."/>
        </authorList>
    </citation>
    <scope>NUCLEOTIDE SEQUENCE</scope>
    <source>
        <strain evidence="1">Marl-1</strain>
    </source>
</reference>
<sequence length="77" mass="8613">MYTSATCHRELASTSKISRIYRDKIEIEIEIEEIPGRSGDARRSKVKHTCAGQNTSVEAMRCLVRITGVRAAMRDGT</sequence>
<dbReference type="AlphaFoldDB" id="A0A834J0T3"/>
<accession>A0A834J0T3</accession>
<keyword evidence="2" id="KW-1185">Reference proteome</keyword>
<protein>
    <submittedName>
        <fullName evidence="1">Uncharacterized protein</fullName>
    </submittedName>
</protein>
<evidence type="ECO:0000313" key="1">
    <source>
        <dbReference type="EMBL" id="KAF7378554.1"/>
    </source>
</evidence>
<gene>
    <name evidence="1" type="ORF">HZH66_015341</name>
</gene>
<comment type="caution">
    <text evidence="1">The sequence shown here is derived from an EMBL/GenBank/DDBJ whole genome shotgun (WGS) entry which is preliminary data.</text>
</comment>
<proteinExistence type="predicted"/>